<dbReference type="FunCoup" id="A0A7M7KJK7">
    <property type="interactions" value="1358"/>
</dbReference>
<organism evidence="13 14">
    <name type="scientific">Varroa destructor</name>
    <name type="common">Honeybee mite</name>
    <dbReference type="NCBI Taxonomy" id="109461"/>
    <lineage>
        <taxon>Eukaryota</taxon>
        <taxon>Metazoa</taxon>
        <taxon>Ecdysozoa</taxon>
        <taxon>Arthropoda</taxon>
        <taxon>Chelicerata</taxon>
        <taxon>Arachnida</taxon>
        <taxon>Acari</taxon>
        <taxon>Parasitiformes</taxon>
        <taxon>Mesostigmata</taxon>
        <taxon>Gamasina</taxon>
        <taxon>Dermanyssoidea</taxon>
        <taxon>Varroidae</taxon>
        <taxon>Varroa</taxon>
    </lineage>
</organism>
<keyword evidence="5" id="KW-0378">Hydrolase</keyword>
<evidence type="ECO:0000256" key="1">
    <source>
        <dbReference type="ARBA" id="ARBA00004123"/>
    </source>
</evidence>
<feature type="active site" description="Proton donor/acceptor" evidence="9">
    <location>
        <position position="564"/>
    </location>
</feature>
<dbReference type="InterPro" id="IPR010347">
    <property type="entry name" value="Tdp1"/>
</dbReference>
<dbReference type="Gene3D" id="3.30.870.10">
    <property type="entry name" value="Endonuclease Chain A"/>
    <property type="match status" value="2"/>
</dbReference>
<feature type="binding site" evidence="10">
    <location>
        <position position="566"/>
    </location>
    <ligand>
        <name>substrate</name>
    </ligand>
</feature>
<name>A0A7M7KJK7_VARDE</name>
<dbReference type="GO" id="GO:0004527">
    <property type="term" value="F:exonuclease activity"/>
    <property type="evidence" value="ECO:0007669"/>
    <property type="project" value="UniProtKB-KW"/>
</dbReference>
<feature type="site" description="Interaction with DNA" evidence="11">
    <location>
        <position position="589"/>
    </location>
</feature>
<evidence type="ECO:0000256" key="3">
    <source>
        <dbReference type="ARBA" id="ARBA00022722"/>
    </source>
</evidence>
<dbReference type="InParanoid" id="A0A7M7KJK7"/>
<evidence type="ECO:0008006" key="15">
    <source>
        <dbReference type="Google" id="ProtNLM"/>
    </source>
</evidence>
<evidence type="ECO:0000256" key="7">
    <source>
        <dbReference type="ARBA" id="ARBA00023204"/>
    </source>
</evidence>
<evidence type="ECO:0000313" key="14">
    <source>
        <dbReference type="Proteomes" id="UP000594260"/>
    </source>
</evidence>
<comment type="subcellular location">
    <subcellularLocation>
        <location evidence="1">Nucleus</location>
    </subcellularLocation>
</comment>
<dbReference type="GO" id="GO:0003690">
    <property type="term" value="F:double-stranded DNA binding"/>
    <property type="evidence" value="ECO:0007669"/>
    <property type="project" value="TreeGrafter"/>
</dbReference>
<evidence type="ECO:0000256" key="6">
    <source>
        <dbReference type="ARBA" id="ARBA00022839"/>
    </source>
</evidence>
<comment type="similarity">
    <text evidence="2">Belongs to the tyrosyl-DNA phosphodiesterase family.</text>
</comment>
<feature type="compositionally biased region" description="Polar residues" evidence="12">
    <location>
        <begin position="93"/>
        <end position="105"/>
    </location>
</feature>
<dbReference type="GO" id="GO:0005634">
    <property type="term" value="C:nucleus"/>
    <property type="evidence" value="ECO:0007669"/>
    <property type="project" value="UniProtKB-SubCell"/>
</dbReference>
<dbReference type="GeneID" id="111251840"/>
<evidence type="ECO:0000256" key="5">
    <source>
        <dbReference type="ARBA" id="ARBA00022801"/>
    </source>
</evidence>
<dbReference type="GO" id="GO:0003697">
    <property type="term" value="F:single-stranded DNA binding"/>
    <property type="evidence" value="ECO:0007669"/>
    <property type="project" value="TreeGrafter"/>
</dbReference>
<feature type="region of interest" description="Disordered" evidence="12">
    <location>
        <begin position="20"/>
        <end position="105"/>
    </location>
</feature>
<keyword evidence="3" id="KW-0540">Nuclease</keyword>
<dbReference type="CTD" id="33530"/>
<keyword evidence="7" id="KW-0234">DNA repair</keyword>
<dbReference type="EnsemblMetazoa" id="XM_022808881">
    <property type="protein sequence ID" value="XP_022664616"/>
    <property type="gene ID" value="LOC111251840"/>
</dbReference>
<evidence type="ECO:0000256" key="2">
    <source>
        <dbReference type="ARBA" id="ARBA00010205"/>
    </source>
</evidence>
<dbReference type="SUPFAM" id="SSF56024">
    <property type="entry name" value="Phospholipase D/nuclease"/>
    <property type="match status" value="2"/>
</dbReference>
<feature type="compositionally biased region" description="Basic and acidic residues" evidence="12">
    <location>
        <begin position="42"/>
        <end position="57"/>
    </location>
</feature>
<dbReference type="OrthoDB" id="47785at2759"/>
<evidence type="ECO:0000256" key="9">
    <source>
        <dbReference type="PIRSR" id="PIRSR610347-1"/>
    </source>
</evidence>
<dbReference type="KEGG" id="vde:111251840"/>
<keyword evidence="14" id="KW-1185">Reference proteome</keyword>
<dbReference type="AlphaFoldDB" id="A0A7M7KJK7"/>
<evidence type="ECO:0000256" key="11">
    <source>
        <dbReference type="PIRSR" id="PIRSR610347-3"/>
    </source>
</evidence>
<dbReference type="Pfam" id="PF06087">
    <property type="entry name" value="Tyr-DNA_phospho"/>
    <property type="match status" value="1"/>
</dbReference>
<dbReference type="GO" id="GO:0017005">
    <property type="term" value="F:3'-tyrosyl-DNA phosphodiesterase activity"/>
    <property type="evidence" value="ECO:0007669"/>
    <property type="project" value="TreeGrafter"/>
</dbReference>
<feature type="active site" description="Nucleophile" evidence="9">
    <location>
        <position position="338"/>
    </location>
</feature>
<accession>A0A7M7KJK7</accession>
<evidence type="ECO:0000256" key="4">
    <source>
        <dbReference type="ARBA" id="ARBA00022763"/>
    </source>
</evidence>
<dbReference type="GO" id="GO:0006281">
    <property type="term" value="P:DNA repair"/>
    <property type="evidence" value="ECO:0007669"/>
    <property type="project" value="UniProtKB-KW"/>
</dbReference>
<evidence type="ECO:0000256" key="10">
    <source>
        <dbReference type="PIRSR" id="PIRSR610347-2"/>
    </source>
</evidence>
<keyword evidence="8" id="KW-0539">Nucleus</keyword>
<evidence type="ECO:0000313" key="13">
    <source>
        <dbReference type="EnsemblMetazoa" id="XP_022664616"/>
    </source>
</evidence>
<evidence type="ECO:0000256" key="8">
    <source>
        <dbReference type="ARBA" id="ARBA00023242"/>
    </source>
</evidence>
<dbReference type="PANTHER" id="PTHR12415:SF0">
    <property type="entry name" value="TYROSYL-DNA PHOSPHODIESTERASE 1"/>
    <property type="match status" value="1"/>
</dbReference>
<reference evidence="13" key="1">
    <citation type="submission" date="2021-01" db="UniProtKB">
        <authorList>
            <consortium name="EnsemblMetazoa"/>
        </authorList>
    </citation>
    <scope>IDENTIFICATION</scope>
</reference>
<sequence>MLLLARNRALTEIMAGPRKVHEISDSDDSDVEIVSNVPKKSRQAESPDKNSTKDSTKNDSAPVSKISPVKLKPDTFASPRKKPQIERIPHQKPLSTAPSSSKLNTSFVSSNKTAEVVCCSYRPVSVNGPALGSSHCFVFTKSSRKDQGLTKTSVEENDLEKNEEKCRKIQRRLQEFPPEYSVNHLNCPSKGEPASHSAVGSDHNFESSGTKPCPYGFMCYRTSSEHLLENSHDSRLRGFYLTKCEGLQSKFNSDTFTRSLKQILHEDVSDQLESAVHFSYVYDMEWLLEQYPPEYRQIPMLLVVQQSDDLLKLLIAQRQVFRNVALLPIELSRFGTHHSKMISLKYKGHLRLIVTTANLYGPDWGKKSQMLWVSPLLKKSSQPKKGQDSDTGFRSALCTYLRSYQKKKLLELAESYADYDFSLIDNCYFIGSTPNSIKSGLVTVDSILTKNVPPLSKENPVTFCFSSIGTLGQDDTAWLRPTFGRALLANNRTTQKGTNITDVTVNNIQALYPTIEEVRKSFEGYEAGRSLPYSGKVHMKQRWLSKWLHRWKADQVGRSRAAPHVKFYIRTSPDYQRTFWFLMSSANLSKAAWGNLQTKAPLSYECGILYVPNRPISTDQVVVPFDLPPQEYSSSDRLWIQDNIYNEPDDFGHSWDPRQGGVVPTI</sequence>
<dbReference type="OMA" id="QIERIPH"/>
<proteinExistence type="inferred from homology"/>
<feature type="binding site" evidence="10">
    <location>
        <position position="340"/>
    </location>
    <ligand>
        <name>substrate</name>
    </ligand>
</feature>
<protein>
    <recommendedName>
        <fullName evidence="15">Tyrosyl-DNA phosphodiesterase</fullName>
    </recommendedName>
</protein>
<keyword evidence="4" id="KW-0227">DNA damage</keyword>
<evidence type="ECO:0000256" key="12">
    <source>
        <dbReference type="SAM" id="MobiDB-lite"/>
    </source>
</evidence>
<keyword evidence="6" id="KW-0269">Exonuclease</keyword>
<dbReference type="PANTHER" id="PTHR12415">
    <property type="entry name" value="TYROSYL-DNA PHOSPHODIESTERASE 1"/>
    <property type="match status" value="1"/>
</dbReference>
<dbReference type="Proteomes" id="UP000594260">
    <property type="component" value="Unplaced"/>
</dbReference>
<dbReference type="RefSeq" id="XP_022664616.1">
    <property type="nucleotide sequence ID" value="XM_022808881.1"/>
</dbReference>